<name>A0ABN8YL85_RANTA</name>
<evidence type="ECO:0000313" key="1">
    <source>
        <dbReference type="EMBL" id="CAI9162325.1"/>
    </source>
</evidence>
<protein>
    <submittedName>
        <fullName evidence="1">Uncharacterized protein</fullName>
    </submittedName>
</protein>
<gene>
    <name evidence="1" type="ORF">MRATA1EN1_LOCUS11287</name>
</gene>
<evidence type="ECO:0000313" key="2">
    <source>
        <dbReference type="Proteomes" id="UP001176941"/>
    </source>
</evidence>
<organism evidence="1 2">
    <name type="scientific">Rangifer tarandus platyrhynchus</name>
    <name type="common">Svalbard reindeer</name>
    <dbReference type="NCBI Taxonomy" id="3082113"/>
    <lineage>
        <taxon>Eukaryota</taxon>
        <taxon>Metazoa</taxon>
        <taxon>Chordata</taxon>
        <taxon>Craniata</taxon>
        <taxon>Vertebrata</taxon>
        <taxon>Euteleostomi</taxon>
        <taxon>Mammalia</taxon>
        <taxon>Eutheria</taxon>
        <taxon>Laurasiatheria</taxon>
        <taxon>Artiodactyla</taxon>
        <taxon>Ruminantia</taxon>
        <taxon>Pecora</taxon>
        <taxon>Cervidae</taxon>
        <taxon>Odocoileinae</taxon>
        <taxon>Rangifer</taxon>
    </lineage>
</organism>
<sequence length="275" mass="29920">MMCVQDEVWREKDRGTGDLFLVPDSERAWLPLPAGFRGPVWAQSTAPLLPRFCFIQASLAKSVLSKPSEAGGKETIMGGFREEVMFEAEEMEGWEQCQGRCTPAVQGQKSLMPIKRDPGDRFTLGLELMLSVNSHMPCKCDEQHLRLHSISGSAISGPLGGTGVSSLEGRALAEGAPGTLHTPPHSLLHTQMLICAAEVKMEGEHPLARTRLPHRGSALLRVAQPMMSPGQFGTIAGTVCRDPSQARSTPDAGVRTCSRSQRGHMAEFEFIQECL</sequence>
<dbReference type="EMBL" id="OX459956">
    <property type="protein sequence ID" value="CAI9162325.1"/>
    <property type="molecule type" value="Genomic_DNA"/>
</dbReference>
<proteinExistence type="predicted"/>
<reference evidence="1" key="1">
    <citation type="submission" date="2023-04" db="EMBL/GenBank/DDBJ databases">
        <authorList>
            <consortium name="ELIXIR-Norway"/>
        </authorList>
    </citation>
    <scope>NUCLEOTIDE SEQUENCE [LARGE SCALE GENOMIC DNA]</scope>
</reference>
<accession>A0ABN8YL85</accession>
<keyword evidence="2" id="KW-1185">Reference proteome</keyword>
<dbReference type="Proteomes" id="UP001176941">
    <property type="component" value="Chromosome 20"/>
</dbReference>